<feature type="active site" evidence="6 7">
    <location>
        <position position="297"/>
    </location>
</feature>
<evidence type="ECO:0000256" key="4">
    <source>
        <dbReference type="ARBA" id="ARBA00024867"/>
    </source>
</evidence>
<dbReference type="PANTHER" id="PTHR42872">
    <property type="entry name" value="PROTEIN-GLUTAMATE METHYLESTERASE/PROTEIN-GLUTAMINE GLUTAMINASE"/>
    <property type="match status" value="1"/>
</dbReference>
<dbReference type="InterPro" id="IPR035909">
    <property type="entry name" value="CheB_C"/>
</dbReference>
<keyword evidence="1 6" id="KW-0963">Cytoplasm</keyword>
<protein>
    <recommendedName>
        <fullName evidence="6">Protein-glutamate methylesterase/protein-glutamine glutaminase</fullName>
        <ecNumber evidence="6">3.1.1.61</ecNumber>
        <ecNumber evidence="6">3.5.1.44</ecNumber>
    </recommendedName>
</protein>
<evidence type="ECO:0000256" key="7">
    <source>
        <dbReference type="PROSITE-ProRule" id="PRU00050"/>
    </source>
</evidence>
<dbReference type="InterPro" id="IPR000673">
    <property type="entry name" value="Sig_transdc_resp-reg_Me-estase"/>
</dbReference>
<keyword evidence="2 6" id="KW-0145">Chemotaxis</keyword>
<feature type="domain" description="Response regulatory" evidence="9">
    <location>
        <begin position="12"/>
        <end position="129"/>
    </location>
</feature>
<dbReference type="GO" id="GO:0050568">
    <property type="term" value="F:protein-glutamine glutaminase activity"/>
    <property type="evidence" value="ECO:0007669"/>
    <property type="project" value="UniProtKB-UniRule"/>
</dbReference>
<dbReference type="EC" id="3.5.1.44" evidence="6"/>
<organism evidence="11 12">
    <name type="scientific">Ruminiclostridium hungatei</name>
    <name type="common">Clostridium hungatei</name>
    <dbReference type="NCBI Taxonomy" id="48256"/>
    <lineage>
        <taxon>Bacteria</taxon>
        <taxon>Bacillati</taxon>
        <taxon>Bacillota</taxon>
        <taxon>Clostridia</taxon>
        <taxon>Eubacteriales</taxon>
        <taxon>Oscillospiraceae</taxon>
        <taxon>Ruminiclostridium</taxon>
    </lineage>
</organism>
<comment type="subcellular location">
    <subcellularLocation>
        <location evidence="6">Cytoplasm</location>
    </subcellularLocation>
</comment>
<comment type="domain">
    <text evidence="6">Contains a C-terminal catalytic domain, and an N-terminal region which modulates catalytic activity.</text>
</comment>
<dbReference type="Gene3D" id="3.40.50.180">
    <property type="entry name" value="Methylesterase CheB, C-terminal domain"/>
    <property type="match status" value="1"/>
</dbReference>
<dbReference type="RefSeq" id="WP_080064008.1">
    <property type="nucleotide sequence ID" value="NZ_MZGX01000008.1"/>
</dbReference>
<evidence type="ECO:0000256" key="6">
    <source>
        <dbReference type="HAMAP-Rule" id="MF_00099"/>
    </source>
</evidence>
<accession>A0A1V4SL01</accession>
<feature type="active site" evidence="6 7">
    <location>
        <position position="173"/>
    </location>
</feature>
<evidence type="ECO:0000259" key="10">
    <source>
        <dbReference type="PROSITE" id="PS50122"/>
    </source>
</evidence>
<comment type="catalytic activity">
    <reaction evidence="5 6">
        <text>[protein]-L-glutamate 5-O-methyl ester + H2O = L-glutamyl-[protein] + methanol + H(+)</text>
        <dbReference type="Rhea" id="RHEA:23236"/>
        <dbReference type="Rhea" id="RHEA-COMP:10208"/>
        <dbReference type="Rhea" id="RHEA-COMP:10311"/>
        <dbReference type="ChEBI" id="CHEBI:15377"/>
        <dbReference type="ChEBI" id="CHEBI:15378"/>
        <dbReference type="ChEBI" id="CHEBI:17790"/>
        <dbReference type="ChEBI" id="CHEBI:29973"/>
        <dbReference type="ChEBI" id="CHEBI:82795"/>
        <dbReference type="EC" id="3.1.1.61"/>
    </reaction>
</comment>
<evidence type="ECO:0000256" key="2">
    <source>
        <dbReference type="ARBA" id="ARBA00022500"/>
    </source>
</evidence>
<comment type="caution">
    <text evidence="11">The sequence shown here is derived from an EMBL/GenBank/DDBJ whole genome shotgun (WGS) entry which is preliminary data.</text>
</comment>
<dbReference type="NCBIfam" id="NF009206">
    <property type="entry name" value="PRK12555.1"/>
    <property type="match status" value="1"/>
</dbReference>
<dbReference type="STRING" id="48256.CLHUN_15630"/>
<dbReference type="Gene3D" id="3.40.50.2300">
    <property type="match status" value="1"/>
</dbReference>
<comment type="function">
    <text evidence="4">May play the central regulatory role in sporulation. It may be an element of the effector pathway responsible for the activation of sporulation genes in response to nutritional stress. Spo0A may act in concert with spo0H (a sigma factor) to control the expression of some genes that are critical to the sporulation process.</text>
</comment>
<proteinExistence type="inferred from homology"/>
<dbReference type="AlphaFoldDB" id="A0A1V4SL01"/>
<dbReference type="SMART" id="SM00448">
    <property type="entry name" value="REC"/>
    <property type="match status" value="1"/>
</dbReference>
<dbReference type="Proteomes" id="UP000191554">
    <property type="component" value="Unassembled WGS sequence"/>
</dbReference>
<evidence type="ECO:0000313" key="12">
    <source>
        <dbReference type="Proteomes" id="UP000191554"/>
    </source>
</evidence>
<dbReference type="SUPFAM" id="SSF52738">
    <property type="entry name" value="Methylesterase CheB, C-terminal domain"/>
    <property type="match status" value="1"/>
</dbReference>
<comment type="PTM">
    <text evidence="6">Phosphorylated by CheA. Phosphorylation of the N-terminal regulatory domain activates the methylesterase activity.</text>
</comment>
<dbReference type="Pfam" id="PF01339">
    <property type="entry name" value="CheB_methylest"/>
    <property type="match status" value="1"/>
</dbReference>
<reference evidence="11 12" key="1">
    <citation type="submission" date="2017-03" db="EMBL/GenBank/DDBJ databases">
        <title>Genome sequence of Clostridium hungatei DSM 14427.</title>
        <authorList>
            <person name="Poehlein A."/>
            <person name="Daniel R."/>
        </authorList>
    </citation>
    <scope>NUCLEOTIDE SEQUENCE [LARGE SCALE GENOMIC DNA]</scope>
    <source>
        <strain evidence="11 12">DSM 14427</strain>
    </source>
</reference>
<dbReference type="EMBL" id="MZGX01000008">
    <property type="protein sequence ID" value="OPX44569.1"/>
    <property type="molecule type" value="Genomic_DNA"/>
</dbReference>
<evidence type="ECO:0000256" key="1">
    <source>
        <dbReference type="ARBA" id="ARBA00022490"/>
    </source>
</evidence>
<dbReference type="GO" id="GO:0000156">
    <property type="term" value="F:phosphorelay response regulator activity"/>
    <property type="evidence" value="ECO:0007669"/>
    <property type="project" value="InterPro"/>
</dbReference>
<dbReference type="SUPFAM" id="SSF52172">
    <property type="entry name" value="CheY-like"/>
    <property type="match status" value="1"/>
</dbReference>
<dbReference type="InterPro" id="IPR011006">
    <property type="entry name" value="CheY-like_superfamily"/>
</dbReference>
<feature type="domain" description="CheB-type methylesterase" evidence="10">
    <location>
        <begin position="165"/>
        <end position="356"/>
    </location>
</feature>
<dbReference type="InterPro" id="IPR008248">
    <property type="entry name" value="CheB-like"/>
</dbReference>
<keyword evidence="3 6" id="KW-0378">Hydrolase</keyword>
<evidence type="ECO:0000313" key="11">
    <source>
        <dbReference type="EMBL" id="OPX44569.1"/>
    </source>
</evidence>
<dbReference type="NCBIfam" id="NF001965">
    <property type="entry name" value="PRK00742.1"/>
    <property type="match status" value="1"/>
</dbReference>
<dbReference type="GO" id="GO:0006935">
    <property type="term" value="P:chemotaxis"/>
    <property type="evidence" value="ECO:0007669"/>
    <property type="project" value="UniProtKB-UniRule"/>
</dbReference>
<dbReference type="GO" id="GO:0008984">
    <property type="term" value="F:protein-glutamate methylesterase activity"/>
    <property type="evidence" value="ECO:0007669"/>
    <property type="project" value="UniProtKB-UniRule"/>
</dbReference>
<dbReference type="CDD" id="cd17541">
    <property type="entry name" value="REC_CheB-like"/>
    <property type="match status" value="1"/>
</dbReference>
<gene>
    <name evidence="11" type="primary">cheB_2</name>
    <name evidence="6" type="synonym">cheB</name>
    <name evidence="11" type="ORF">CLHUN_15630</name>
</gene>
<evidence type="ECO:0000256" key="3">
    <source>
        <dbReference type="ARBA" id="ARBA00022801"/>
    </source>
</evidence>
<dbReference type="CDD" id="cd16432">
    <property type="entry name" value="CheB_Rec"/>
    <property type="match status" value="1"/>
</dbReference>
<evidence type="ECO:0000256" key="5">
    <source>
        <dbReference type="ARBA" id="ARBA00048267"/>
    </source>
</evidence>
<comment type="catalytic activity">
    <reaction evidence="6">
        <text>L-glutaminyl-[protein] + H2O = L-glutamyl-[protein] + NH4(+)</text>
        <dbReference type="Rhea" id="RHEA:16441"/>
        <dbReference type="Rhea" id="RHEA-COMP:10207"/>
        <dbReference type="Rhea" id="RHEA-COMP:10208"/>
        <dbReference type="ChEBI" id="CHEBI:15377"/>
        <dbReference type="ChEBI" id="CHEBI:28938"/>
        <dbReference type="ChEBI" id="CHEBI:29973"/>
        <dbReference type="ChEBI" id="CHEBI:30011"/>
        <dbReference type="EC" id="3.5.1.44"/>
    </reaction>
</comment>
<feature type="modified residue" description="4-aspartylphosphate" evidence="6 8">
    <location>
        <position position="63"/>
    </location>
</feature>
<dbReference type="InterPro" id="IPR001789">
    <property type="entry name" value="Sig_transdc_resp-reg_receiver"/>
</dbReference>
<comment type="function">
    <text evidence="6">Involved in chemotaxis. Part of a chemotaxis signal transduction system that modulates chemotaxis in response to various stimuli. Catalyzes the demethylation of specific methylglutamate residues introduced into the chemoreceptors (methyl-accepting chemotaxis proteins or MCP) by CheR. Also mediates the irreversible deamidation of specific glutamine residues to glutamic acid.</text>
</comment>
<sequence length="356" mass="38326">MSSKPKKNNLVKVLIVDDSAFMRKVLSDMIDIEESLSVVGTATDGKDALAKIEQLDPDVITLDVEMPVMNGISCLREIMKRFPKPVIMLSSGTEHGAELTIRALDEGAVDFIAKPKNIFDIKNDKKKNEIIEKITIAKNIKFSSARNKARESESSALVGNSKVLKHIIAIGTSTGGPKALQSVIPFLPGDIPAAVLIVQHMPPGFTNSLAERLNSKSELIVKEASHREKLLAGHVYIAPGDSHMLIDAAPNGDIIINLDKSPPVGGHRPSVDVMMQSLSATGLKNIIGVIMTGMGADGSIGVKKLKEVNMSYIIAQDEETSVVFGMPKMAIQTGAVDKVVSLDKISEEIIQYLGVR</sequence>
<dbReference type="Pfam" id="PF00072">
    <property type="entry name" value="Response_reg"/>
    <property type="match status" value="1"/>
</dbReference>
<feature type="active site" evidence="6 7">
    <location>
        <position position="200"/>
    </location>
</feature>
<keyword evidence="12" id="KW-1185">Reference proteome</keyword>
<dbReference type="PIRSF" id="PIRSF000876">
    <property type="entry name" value="RR_chemtxs_CheB"/>
    <property type="match status" value="1"/>
</dbReference>
<dbReference type="OrthoDB" id="9793421at2"/>
<dbReference type="HAMAP" id="MF_00099">
    <property type="entry name" value="CheB_chemtxs"/>
    <property type="match status" value="1"/>
</dbReference>
<dbReference type="PROSITE" id="PS50110">
    <property type="entry name" value="RESPONSE_REGULATORY"/>
    <property type="match status" value="1"/>
</dbReference>
<dbReference type="GO" id="GO:0005737">
    <property type="term" value="C:cytoplasm"/>
    <property type="evidence" value="ECO:0007669"/>
    <property type="project" value="UniProtKB-SubCell"/>
</dbReference>
<dbReference type="EC" id="3.1.1.61" evidence="6"/>
<evidence type="ECO:0000256" key="8">
    <source>
        <dbReference type="PROSITE-ProRule" id="PRU00169"/>
    </source>
</evidence>
<evidence type="ECO:0000259" key="9">
    <source>
        <dbReference type="PROSITE" id="PS50110"/>
    </source>
</evidence>
<dbReference type="PANTHER" id="PTHR42872:SF6">
    <property type="entry name" value="PROTEIN-GLUTAMATE METHYLESTERASE_PROTEIN-GLUTAMINE GLUTAMINASE"/>
    <property type="match status" value="1"/>
</dbReference>
<dbReference type="PROSITE" id="PS50122">
    <property type="entry name" value="CHEB"/>
    <property type="match status" value="1"/>
</dbReference>
<name>A0A1V4SL01_RUMHU</name>
<comment type="similarity">
    <text evidence="6">Belongs to the CheB family.</text>
</comment>
<keyword evidence="6 8" id="KW-0597">Phosphoprotein</keyword>